<gene>
    <name evidence="6" type="ORF">FJW01_10330</name>
</gene>
<accession>A0A506Q642</accession>
<dbReference type="FunFam" id="1.10.10.10:FF:000001">
    <property type="entry name" value="LysR family transcriptional regulator"/>
    <property type="match status" value="1"/>
</dbReference>
<dbReference type="Proteomes" id="UP000317747">
    <property type="component" value="Unassembled WGS sequence"/>
</dbReference>
<keyword evidence="7" id="KW-1185">Reference proteome</keyword>
<organism evidence="6 7">
    <name type="scientific">Pantoea deleyi</name>
    <dbReference type="NCBI Taxonomy" id="470932"/>
    <lineage>
        <taxon>Bacteria</taxon>
        <taxon>Pseudomonadati</taxon>
        <taxon>Pseudomonadota</taxon>
        <taxon>Gammaproteobacteria</taxon>
        <taxon>Enterobacterales</taxon>
        <taxon>Erwiniaceae</taxon>
        <taxon>Pantoea</taxon>
    </lineage>
</organism>
<dbReference type="Gene3D" id="1.10.10.10">
    <property type="entry name" value="Winged helix-like DNA-binding domain superfamily/Winged helix DNA-binding domain"/>
    <property type="match status" value="1"/>
</dbReference>
<dbReference type="PANTHER" id="PTHR30537:SF5">
    <property type="entry name" value="HTH-TYPE TRANSCRIPTIONAL ACTIVATOR TTDR-RELATED"/>
    <property type="match status" value="1"/>
</dbReference>
<evidence type="ECO:0000313" key="6">
    <source>
        <dbReference type="EMBL" id="TPV41504.1"/>
    </source>
</evidence>
<dbReference type="CDD" id="cd08422">
    <property type="entry name" value="PBP2_CrgA_like"/>
    <property type="match status" value="1"/>
</dbReference>
<keyword evidence="3" id="KW-0238">DNA-binding</keyword>
<dbReference type="InterPro" id="IPR036390">
    <property type="entry name" value="WH_DNA-bd_sf"/>
</dbReference>
<proteinExistence type="inferred from homology"/>
<evidence type="ECO:0000313" key="7">
    <source>
        <dbReference type="Proteomes" id="UP000317747"/>
    </source>
</evidence>
<dbReference type="InterPro" id="IPR005119">
    <property type="entry name" value="LysR_subst-bd"/>
</dbReference>
<evidence type="ECO:0000256" key="1">
    <source>
        <dbReference type="ARBA" id="ARBA00009437"/>
    </source>
</evidence>
<dbReference type="SUPFAM" id="SSF53850">
    <property type="entry name" value="Periplasmic binding protein-like II"/>
    <property type="match status" value="1"/>
</dbReference>
<dbReference type="GO" id="GO:0003677">
    <property type="term" value="F:DNA binding"/>
    <property type="evidence" value="ECO:0007669"/>
    <property type="project" value="UniProtKB-KW"/>
</dbReference>
<reference evidence="6 7" key="1">
    <citation type="submission" date="2019-06" db="EMBL/GenBank/DDBJ databases">
        <title>Taxogenomics and systematics of the genus Pantoea.</title>
        <authorList>
            <person name="Tambong J.T."/>
        </authorList>
    </citation>
    <scope>NUCLEOTIDE SEQUENCE [LARGE SCALE GENOMIC DNA]</scope>
    <source>
        <strain evidence="6 7">LMG 24200</strain>
    </source>
</reference>
<comment type="caution">
    <text evidence="6">The sequence shown here is derived from an EMBL/GenBank/DDBJ whole genome shotgun (WGS) entry which is preliminary data.</text>
</comment>
<dbReference type="InterPro" id="IPR000847">
    <property type="entry name" value="LysR_HTH_N"/>
</dbReference>
<dbReference type="AlphaFoldDB" id="A0A506Q642"/>
<name>A0A506Q642_9GAMM</name>
<keyword evidence="4" id="KW-0804">Transcription</keyword>
<protein>
    <submittedName>
        <fullName evidence="6">LysR family transcriptional regulator</fullName>
    </submittedName>
</protein>
<dbReference type="RefSeq" id="WP_128086679.1">
    <property type="nucleotide sequence ID" value="NZ_CP071407.1"/>
</dbReference>
<dbReference type="EMBL" id="VHJA01000055">
    <property type="protein sequence ID" value="TPV41504.1"/>
    <property type="molecule type" value="Genomic_DNA"/>
</dbReference>
<dbReference type="Pfam" id="PF00126">
    <property type="entry name" value="HTH_1"/>
    <property type="match status" value="1"/>
</dbReference>
<dbReference type="SUPFAM" id="SSF46785">
    <property type="entry name" value="Winged helix' DNA-binding domain"/>
    <property type="match status" value="1"/>
</dbReference>
<evidence type="ECO:0000256" key="4">
    <source>
        <dbReference type="ARBA" id="ARBA00023163"/>
    </source>
</evidence>
<dbReference type="InterPro" id="IPR036388">
    <property type="entry name" value="WH-like_DNA-bd_sf"/>
</dbReference>
<dbReference type="Gene3D" id="3.40.190.290">
    <property type="match status" value="1"/>
</dbReference>
<keyword evidence="2" id="KW-0805">Transcription regulation</keyword>
<dbReference type="OrthoDB" id="9110639at2"/>
<evidence type="ECO:0000256" key="3">
    <source>
        <dbReference type="ARBA" id="ARBA00023125"/>
    </source>
</evidence>
<comment type="similarity">
    <text evidence="1">Belongs to the LysR transcriptional regulatory family.</text>
</comment>
<dbReference type="PROSITE" id="PS50931">
    <property type="entry name" value="HTH_LYSR"/>
    <property type="match status" value="1"/>
</dbReference>
<dbReference type="GO" id="GO:0003700">
    <property type="term" value="F:DNA-binding transcription factor activity"/>
    <property type="evidence" value="ECO:0007669"/>
    <property type="project" value="InterPro"/>
</dbReference>
<feature type="domain" description="HTH lysR-type" evidence="5">
    <location>
        <begin position="7"/>
        <end position="64"/>
    </location>
</feature>
<dbReference type="PANTHER" id="PTHR30537">
    <property type="entry name" value="HTH-TYPE TRANSCRIPTIONAL REGULATOR"/>
    <property type="match status" value="1"/>
</dbReference>
<sequence length="308" mass="34623">MRSFDPVQLGSIELFCRAAELHSFTAAAELLGLTPASVSRSISRLEARLGVRLFARTTRNIRLTNEGEIYYRQCQQALEQIAEAERVITGTQKIPSGRLRVSVGTPYAHHRLLPLLPRFQAEHPQIELDISIANRVIDFVDEGFDLAIRLGTPKDSSLIAHKLEDATLGIFASPDYLRRRGRPVTLDDLDQHDCIRFILPSSGKPMPWEFRDENGKPVDINVRSPYSVSDDVLGAVSWAVAGGGLFQFYHFIAESALYRNALTEVLQNYSGRSRPFSILYPQNRHLSARVRAFVDFLRRAIPGAPPRE</sequence>
<evidence type="ECO:0000256" key="2">
    <source>
        <dbReference type="ARBA" id="ARBA00023015"/>
    </source>
</evidence>
<dbReference type="InterPro" id="IPR058163">
    <property type="entry name" value="LysR-type_TF_proteobact-type"/>
</dbReference>
<dbReference type="Pfam" id="PF03466">
    <property type="entry name" value="LysR_substrate"/>
    <property type="match status" value="1"/>
</dbReference>
<dbReference type="PRINTS" id="PR00039">
    <property type="entry name" value="HTHLYSR"/>
</dbReference>
<evidence type="ECO:0000259" key="5">
    <source>
        <dbReference type="PROSITE" id="PS50931"/>
    </source>
</evidence>